<keyword evidence="1" id="KW-1133">Transmembrane helix</keyword>
<dbReference type="Gene3D" id="3.10.450.50">
    <property type="match status" value="1"/>
</dbReference>
<accession>A0ABT5L8X3</accession>
<dbReference type="EMBL" id="JAQQXP010000003">
    <property type="protein sequence ID" value="MDC8832447.1"/>
    <property type="molecule type" value="Genomic_DNA"/>
</dbReference>
<comment type="caution">
    <text evidence="2">The sequence shown here is derived from an EMBL/GenBank/DDBJ whole genome shotgun (WGS) entry which is preliminary data.</text>
</comment>
<dbReference type="RefSeq" id="WP_273642272.1">
    <property type="nucleotide sequence ID" value="NZ_JAQQXP010000003.1"/>
</dbReference>
<evidence type="ECO:0008006" key="4">
    <source>
        <dbReference type="Google" id="ProtNLM"/>
    </source>
</evidence>
<sequence>MKTIISLFTYKIIVYISTILLVFGYSINIAYAESGHFCGDPLPAESQQLESIIPALYNVVSGAAGEPKDWQLMADLFAPTSQIIPVFHDEEGQPQIQALTVDEFTALNKKIFNDINFYETEVSSRVYQVGHMATVLSHYESRDALDAPAYSEGINTFQLLNDGRRWCVIAVTWDSDKGGHAITALND</sequence>
<evidence type="ECO:0000313" key="2">
    <source>
        <dbReference type="EMBL" id="MDC8832447.1"/>
    </source>
</evidence>
<name>A0ABT5L8X3_9ALTE</name>
<gene>
    <name evidence="2" type="ORF">OIK42_16950</name>
</gene>
<organism evidence="2 3">
    <name type="scientific">Alteromonas gilva</name>
    <dbReference type="NCBI Taxonomy" id="2987522"/>
    <lineage>
        <taxon>Bacteria</taxon>
        <taxon>Pseudomonadati</taxon>
        <taxon>Pseudomonadota</taxon>
        <taxon>Gammaproteobacteria</taxon>
        <taxon>Alteromonadales</taxon>
        <taxon>Alteromonadaceae</taxon>
        <taxon>Alteromonas/Salinimonas group</taxon>
        <taxon>Alteromonas</taxon>
    </lineage>
</organism>
<evidence type="ECO:0000256" key="1">
    <source>
        <dbReference type="SAM" id="Phobius"/>
    </source>
</evidence>
<keyword evidence="3" id="KW-1185">Reference proteome</keyword>
<keyword evidence="1" id="KW-0812">Transmembrane</keyword>
<protein>
    <recommendedName>
        <fullName evidence="4">Nuclear transport factor 2 family protein</fullName>
    </recommendedName>
</protein>
<proteinExistence type="predicted"/>
<dbReference type="InterPro" id="IPR032710">
    <property type="entry name" value="NTF2-like_dom_sf"/>
</dbReference>
<dbReference type="SUPFAM" id="SSF54427">
    <property type="entry name" value="NTF2-like"/>
    <property type="match status" value="1"/>
</dbReference>
<keyword evidence="1" id="KW-0472">Membrane</keyword>
<dbReference type="Proteomes" id="UP001218788">
    <property type="component" value="Unassembled WGS sequence"/>
</dbReference>
<reference evidence="2 3" key="1">
    <citation type="submission" date="2022-10" db="EMBL/GenBank/DDBJ databases">
        <title>Alteromonas sp. chi3 Genome sequencing.</title>
        <authorList>
            <person name="Park S."/>
        </authorList>
    </citation>
    <scope>NUCLEOTIDE SEQUENCE [LARGE SCALE GENOMIC DNA]</scope>
    <source>
        <strain evidence="3">chi3</strain>
    </source>
</reference>
<feature type="transmembrane region" description="Helical" evidence="1">
    <location>
        <begin position="12"/>
        <end position="31"/>
    </location>
</feature>
<evidence type="ECO:0000313" key="3">
    <source>
        <dbReference type="Proteomes" id="UP001218788"/>
    </source>
</evidence>